<feature type="transmembrane region" description="Helical" evidence="11">
    <location>
        <begin position="277"/>
        <end position="300"/>
    </location>
</feature>
<protein>
    <recommendedName>
        <fullName evidence="14">Mg2+/Co2+ transporter</fullName>
    </recommendedName>
</protein>
<dbReference type="GO" id="GO:0005886">
    <property type="term" value="C:plasma membrane"/>
    <property type="evidence" value="ECO:0007669"/>
    <property type="project" value="UniProtKB-SubCell"/>
</dbReference>
<dbReference type="PANTHER" id="PTHR46494">
    <property type="entry name" value="CORA FAMILY METAL ION TRANSPORTER (EUROFUNG)"/>
    <property type="match status" value="1"/>
</dbReference>
<evidence type="ECO:0000256" key="4">
    <source>
        <dbReference type="ARBA" id="ARBA00022475"/>
    </source>
</evidence>
<dbReference type="PANTHER" id="PTHR46494:SF3">
    <property type="entry name" value="ZINC TRANSPORT PROTEIN ZNTB"/>
    <property type="match status" value="1"/>
</dbReference>
<dbReference type="AlphaFoldDB" id="A0A317EES2"/>
<evidence type="ECO:0000256" key="7">
    <source>
        <dbReference type="ARBA" id="ARBA00022833"/>
    </source>
</evidence>
<dbReference type="Proteomes" id="UP000246077">
    <property type="component" value="Unassembled WGS sequence"/>
</dbReference>
<evidence type="ECO:0000313" key="13">
    <source>
        <dbReference type="Proteomes" id="UP000246077"/>
    </source>
</evidence>
<feature type="transmembrane region" description="Helical" evidence="11">
    <location>
        <begin position="312"/>
        <end position="331"/>
    </location>
</feature>
<keyword evidence="9" id="KW-0406">Ion transport</keyword>
<keyword evidence="3" id="KW-0813">Transport</keyword>
<evidence type="ECO:0000256" key="11">
    <source>
        <dbReference type="SAM" id="Phobius"/>
    </source>
</evidence>
<keyword evidence="6 11" id="KW-0812">Transmembrane</keyword>
<dbReference type="InterPro" id="IPR045863">
    <property type="entry name" value="CorA_TM1_TM2"/>
</dbReference>
<dbReference type="GO" id="GO:0050897">
    <property type="term" value="F:cobalt ion binding"/>
    <property type="evidence" value="ECO:0007669"/>
    <property type="project" value="TreeGrafter"/>
</dbReference>
<evidence type="ECO:0000256" key="8">
    <source>
        <dbReference type="ARBA" id="ARBA00022989"/>
    </source>
</evidence>
<dbReference type="InterPro" id="IPR002523">
    <property type="entry name" value="MgTranspt_CorA/ZnTranspt_ZntB"/>
</dbReference>
<comment type="caution">
    <text evidence="12">The sequence shown here is derived from an EMBL/GenBank/DDBJ whole genome shotgun (WGS) entry which is preliminary data.</text>
</comment>
<dbReference type="SUPFAM" id="SSF143865">
    <property type="entry name" value="CorA soluble domain-like"/>
    <property type="match status" value="1"/>
</dbReference>
<keyword evidence="13" id="KW-1185">Reference proteome</keyword>
<evidence type="ECO:0000256" key="10">
    <source>
        <dbReference type="ARBA" id="ARBA00023136"/>
    </source>
</evidence>
<evidence type="ECO:0000256" key="6">
    <source>
        <dbReference type="ARBA" id="ARBA00022692"/>
    </source>
</evidence>
<evidence type="ECO:0000256" key="9">
    <source>
        <dbReference type="ARBA" id="ARBA00023065"/>
    </source>
</evidence>
<evidence type="ECO:0000256" key="3">
    <source>
        <dbReference type="ARBA" id="ARBA00022448"/>
    </source>
</evidence>
<accession>A0A317EES2</accession>
<gene>
    <name evidence="12" type="ORF">DKG75_04790</name>
</gene>
<keyword evidence="10 11" id="KW-0472">Membrane</keyword>
<dbReference type="InterPro" id="IPR045861">
    <property type="entry name" value="CorA_cytoplasmic_dom"/>
</dbReference>
<dbReference type="RefSeq" id="WP_109919904.1">
    <property type="nucleotide sequence ID" value="NZ_QGLF01000001.1"/>
</dbReference>
<sequence>MVELARNPLVELPERRDGIVFAFHIVDGLGRRLVGWDAVDHAMADEAGFVWLHLDLSVRRAREWIALAPTIPEDLRHELGASDVRTRLEQYQGTIFGVFTDMLYDIDPDLTEISTVRIFGSGRLVVSARRHPSRTMDKLRRALYDGHRLRGPADLIATMLANLAETVEMAVVELIVSLDEIEDRLLEGRRSSAREDLGAVRRFAVRLHRHLALKRRAVFQVCARPPVFFSEEDGVDLREAIEQLGAVVDDLVSAQERAKLLYEEMAAQQAELANRNLLILSVLTAVFLPMTLVTGIFGMNVAGLPGLVNVHAFWWTMLGMAVVGLAAFFGLRRLNIF</sequence>
<dbReference type="OrthoDB" id="9803484at2"/>
<evidence type="ECO:0000256" key="5">
    <source>
        <dbReference type="ARBA" id="ARBA00022519"/>
    </source>
</evidence>
<comment type="similarity">
    <text evidence="2">Belongs to the CorA metal ion transporter (MIT) (TC 1.A.35) family.</text>
</comment>
<keyword evidence="8 11" id="KW-1133">Transmembrane helix</keyword>
<dbReference type="GO" id="GO:0015095">
    <property type="term" value="F:magnesium ion transmembrane transporter activity"/>
    <property type="evidence" value="ECO:0007669"/>
    <property type="project" value="TreeGrafter"/>
</dbReference>
<organism evidence="12 13">
    <name type="scientific">Zavarzinia compransoris</name>
    <dbReference type="NCBI Taxonomy" id="1264899"/>
    <lineage>
        <taxon>Bacteria</taxon>
        <taxon>Pseudomonadati</taxon>
        <taxon>Pseudomonadota</taxon>
        <taxon>Alphaproteobacteria</taxon>
        <taxon>Rhodospirillales</taxon>
        <taxon>Zavarziniaceae</taxon>
        <taxon>Zavarzinia</taxon>
    </lineage>
</organism>
<dbReference type="GO" id="GO:0000287">
    <property type="term" value="F:magnesium ion binding"/>
    <property type="evidence" value="ECO:0007669"/>
    <property type="project" value="TreeGrafter"/>
</dbReference>
<keyword evidence="4" id="KW-1003">Cell membrane</keyword>
<name>A0A317EES2_9PROT</name>
<keyword evidence="7" id="KW-0862">Zinc</keyword>
<evidence type="ECO:0000256" key="2">
    <source>
        <dbReference type="ARBA" id="ARBA00009765"/>
    </source>
</evidence>
<dbReference type="Gene3D" id="3.30.460.20">
    <property type="entry name" value="CorA soluble domain-like"/>
    <property type="match status" value="1"/>
</dbReference>
<dbReference type="GO" id="GO:0015087">
    <property type="term" value="F:cobalt ion transmembrane transporter activity"/>
    <property type="evidence" value="ECO:0007669"/>
    <property type="project" value="TreeGrafter"/>
</dbReference>
<dbReference type="SUPFAM" id="SSF144083">
    <property type="entry name" value="Magnesium transport protein CorA, transmembrane region"/>
    <property type="match status" value="1"/>
</dbReference>
<reference evidence="13" key="1">
    <citation type="submission" date="2018-05" db="EMBL/GenBank/DDBJ databases">
        <title>Zavarzinia sp. HR-AS.</title>
        <authorList>
            <person name="Lee Y."/>
            <person name="Jeon C.O."/>
        </authorList>
    </citation>
    <scope>NUCLEOTIDE SEQUENCE [LARGE SCALE GENOMIC DNA]</scope>
    <source>
        <strain evidence="13">DSM 1231</strain>
    </source>
</reference>
<dbReference type="Pfam" id="PF01544">
    <property type="entry name" value="CorA"/>
    <property type="match status" value="1"/>
</dbReference>
<dbReference type="EMBL" id="QGLF01000001">
    <property type="protein sequence ID" value="PWR23873.1"/>
    <property type="molecule type" value="Genomic_DNA"/>
</dbReference>
<proteinExistence type="inferred from homology"/>
<dbReference type="Gene3D" id="1.20.58.340">
    <property type="entry name" value="Magnesium transport protein CorA, transmembrane region"/>
    <property type="match status" value="2"/>
</dbReference>
<evidence type="ECO:0000256" key="1">
    <source>
        <dbReference type="ARBA" id="ARBA00004651"/>
    </source>
</evidence>
<evidence type="ECO:0008006" key="14">
    <source>
        <dbReference type="Google" id="ProtNLM"/>
    </source>
</evidence>
<evidence type="ECO:0000313" key="12">
    <source>
        <dbReference type="EMBL" id="PWR23873.1"/>
    </source>
</evidence>
<comment type="subcellular location">
    <subcellularLocation>
        <location evidence="1">Cell membrane</location>
        <topology evidence="1">Multi-pass membrane protein</topology>
    </subcellularLocation>
</comment>
<keyword evidence="5" id="KW-0997">Cell inner membrane</keyword>